<dbReference type="GO" id="GO:0003677">
    <property type="term" value="F:DNA binding"/>
    <property type="evidence" value="ECO:0007669"/>
    <property type="project" value="InterPro"/>
</dbReference>
<keyword evidence="4" id="KW-1185">Reference proteome</keyword>
<evidence type="ECO:0000313" key="4">
    <source>
        <dbReference type="Proteomes" id="UP000501452"/>
    </source>
</evidence>
<dbReference type="Pfam" id="PF02583">
    <property type="entry name" value="Trns_repr_metal"/>
    <property type="match status" value="1"/>
</dbReference>
<evidence type="ECO:0000256" key="2">
    <source>
        <dbReference type="ARBA" id="ARBA00023008"/>
    </source>
</evidence>
<name>A0A6G8QDA2_9ACTN</name>
<dbReference type="KEGG" id="rub:GBA63_18965"/>
<dbReference type="Gene3D" id="1.20.58.1000">
    <property type="entry name" value="Metal-sensitive repressor, helix protomer"/>
    <property type="match status" value="1"/>
</dbReference>
<keyword evidence="2" id="KW-0186">Copper</keyword>
<comment type="similarity">
    <text evidence="1">Belongs to the CsoR family.</text>
</comment>
<proteinExistence type="inferred from homology"/>
<protein>
    <submittedName>
        <fullName evidence="3">Metal-sensing transcriptional repressor</fullName>
    </submittedName>
</protein>
<accession>A0A6G8QDA2</accession>
<evidence type="ECO:0000256" key="1">
    <source>
        <dbReference type="ARBA" id="ARBA00005428"/>
    </source>
</evidence>
<dbReference type="CDD" id="cd10148">
    <property type="entry name" value="CsoR-like_DUF156"/>
    <property type="match status" value="1"/>
</dbReference>
<gene>
    <name evidence="3" type="ORF">GBA63_18965</name>
</gene>
<organism evidence="3 4">
    <name type="scientific">Rubrobacter tropicus</name>
    <dbReference type="NCBI Taxonomy" id="2653851"/>
    <lineage>
        <taxon>Bacteria</taxon>
        <taxon>Bacillati</taxon>
        <taxon>Actinomycetota</taxon>
        <taxon>Rubrobacteria</taxon>
        <taxon>Rubrobacterales</taxon>
        <taxon>Rubrobacteraceae</taxon>
        <taxon>Rubrobacter</taxon>
    </lineage>
</organism>
<dbReference type="RefSeq" id="WP_166178729.1">
    <property type="nucleotide sequence ID" value="NZ_CP045119.1"/>
</dbReference>
<sequence>MQGYIKAQNKEKLARRLDRIEGQVRGVKRMVEREAYCIDIVTQITSLVAASDKVASMLIKDHVEHCVRGAMRDEDKADEKIAELTAAVERFLRV</sequence>
<dbReference type="PANTHER" id="PTHR33677">
    <property type="entry name" value="TRANSCRIPTIONAL REPRESSOR FRMR-RELATED"/>
    <property type="match status" value="1"/>
</dbReference>
<dbReference type="InterPro" id="IPR003735">
    <property type="entry name" value="Metal_Tscrpt_repr"/>
</dbReference>
<dbReference type="AlphaFoldDB" id="A0A6G8QDA2"/>
<dbReference type="InterPro" id="IPR038390">
    <property type="entry name" value="Metal_Tscrpt_repr_sf"/>
</dbReference>
<reference evidence="3 4" key="1">
    <citation type="submission" date="2019-10" db="EMBL/GenBank/DDBJ databases">
        <title>Rubrobacter sp nov SCSIO 52090 isolated from a deep-sea sediment in the South China Sea.</title>
        <authorList>
            <person name="Chen R.W."/>
        </authorList>
    </citation>
    <scope>NUCLEOTIDE SEQUENCE [LARGE SCALE GENOMIC DNA]</scope>
    <source>
        <strain evidence="3 4">SCSIO 52909</strain>
    </source>
</reference>
<dbReference type="Proteomes" id="UP000501452">
    <property type="component" value="Chromosome"/>
</dbReference>
<dbReference type="GO" id="GO:0045892">
    <property type="term" value="P:negative regulation of DNA-templated transcription"/>
    <property type="evidence" value="ECO:0007669"/>
    <property type="project" value="UniProtKB-ARBA"/>
</dbReference>
<dbReference type="PANTHER" id="PTHR33677:SF3">
    <property type="entry name" value="COPPER-SENSING TRANSCRIPTIONAL REPRESSOR RICR"/>
    <property type="match status" value="1"/>
</dbReference>
<dbReference type="EMBL" id="CP045119">
    <property type="protein sequence ID" value="QIN84490.1"/>
    <property type="molecule type" value="Genomic_DNA"/>
</dbReference>
<dbReference type="GO" id="GO:0046872">
    <property type="term" value="F:metal ion binding"/>
    <property type="evidence" value="ECO:0007669"/>
    <property type="project" value="InterPro"/>
</dbReference>
<evidence type="ECO:0000313" key="3">
    <source>
        <dbReference type="EMBL" id="QIN84490.1"/>
    </source>
</evidence>